<evidence type="ECO:0000313" key="6">
    <source>
        <dbReference type="Proteomes" id="UP000738517"/>
    </source>
</evidence>
<dbReference type="Gene3D" id="1.10.10.60">
    <property type="entry name" value="Homeodomain-like"/>
    <property type="match status" value="2"/>
</dbReference>
<name>A0ABW9YMB6_9GAMM</name>
<keyword evidence="6" id="KW-1185">Reference proteome</keyword>
<dbReference type="InterPro" id="IPR020449">
    <property type="entry name" value="Tscrpt_reg_AraC-type_HTH"/>
</dbReference>
<dbReference type="PROSITE" id="PS01124">
    <property type="entry name" value="HTH_ARAC_FAMILY_2"/>
    <property type="match status" value="1"/>
</dbReference>
<evidence type="ECO:0000313" key="5">
    <source>
        <dbReference type="EMBL" id="NBI54825.1"/>
    </source>
</evidence>
<dbReference type="PANTHER" id="PTHR46796:SF7">
    <property type="entry name" value="ARAC FAMILY TRANSCRIPTIONAL REGULATOR"/>
    <property type="match status" value="1"/>
</dbReference>
<dbReference type="InterPro" id="IPR050204">
    <property type="entry name" value="AraC_XylS_family_regulators"/>
</dbReference>
<protein>
    <submittedName>
        <fullName evidence="5">AraC family transcriptional regulator</fullName>
    </submittedName>
</protein>
<dbReference type="RefSeq" id="WP_160655388.1">
    <property type="nucleotide sequence ID" value="NZ_RSEJ01000024.1"/>
</dbReference>
<keyword evidence="1" id="KW-0805">Transcription regulation</keyword>
<dbReference type="SUPFAM" id="SSF46689">
    <property type="entry name" value="Homeodomain-like"/>
    <property type="match status" value="2"/>
</dbReference>
<dbReference type="EMBL" id="RSEJ01000024">
    <property type="protein sequence ID" value="NBI54825.1"/>
    <property type="molecule type" value="Genomic_DNA"/>
</dbReference>
<keyword evidence="3" id="KW-0804">Transcription</keyword>
<dbReference type="Pfam" id="PF12833">
    <property type="entry name" value="HTH_18"/>
    <property type="match status" value="1"/>
</dbReference>
<dbReference type="PRINTS" id="PR00032">
    <property type="entry name" value="HTHARAC"/>
</dbReference>
<evidence type="ECO:0000256" key="3">
    <source>
        <dbReference type="ARBA" id="ARBA00023163"/>
    </source>
</evidence>
<dbReference type="InterPro" id="IPR018060">
    <property type="entry name" value="HTH_AraC"/>
</dbReference>
<gene>
    <name evidence="5" type="ORF">EIZ48_20105</name>
</gene>
<organism evidence="5 6">
    <name type="scientific">Photobacterium alginatilyticum</name>
    <dbReference type="NCBI Taxonomy" id="1775171"/>
    <lineage>
        <taxon>Bacteria</taxon>
        <taxon>Pseudomonadati</taxon>
        <taxon>Pseudomonadota</taxon>
        <taxon>Gammaproteobacteria</taxon>
        <taxon>Vibrionales</taxon>
        <taxon>Vibrionaceae</taxon>
        <taxon>Photobacterium</taxon>
    </lineage>
</organism>
<keyword evidence="2" id="KW-0238">DNA-binding</keyword>
<reference evidence="5 6" key="1">
    <citation type="journal article" date="2017" name="Int. J. Syst. Evol. Microbiol.">
        <title>Photobacterium alginatilyticum sp. nov., a marine bacterium isolated from bottom seawater.</title>
        <authorList>
            <person name="Wang X."/>
            <person name="Wang Y."/>
            <person name="Yang X."/>
            <person name="Sun H."/>
            <person name="Li B."/>
            <person name="Zhang X.H."/>
        </authorList>
    </citation>
    <scope>NUCLEOTIDE SEQUENCE [LARGE SCALE GENOMIC DNA]</scope>
    <source>
        <strain evidence="5 6">P03D4</strain>
    </source>
</reference>
<feature type="domain" description="HTH araC/xylS-type" evidence="4">
    <location>
        <begin position="2"/>
        <end position="100"/>
    </location>
</feature>
<dbReference type="PROSITE" id="PS00041">
    <property type="entry name" value="HTH_ARAC_FAMILY_1"/>
    <property type="match status" value="1"/>
</dbReference>
<dbReference type="InterPro" id="IPR018062">
    <property type="entry name" value="HTH_AraC-typ_CS"/>
</dbReference>
<accession>A0ABW9YMB6</accession>
<dbReference type="Proteomes" id="UP000738517">
    <property type="component" value="Unassembled WGS sequence"/>
</dbReference>
<dbReference type="SMART" id="SM00342">
    <property type="entry name" value="HTH_ARAC"/>
    <property type="match status" value="1"/>
</dbReference>
<evidence type="ECO:0000256" key="1">
    <source>
        <dbReference type="ARBA" id="ARBA00023015"/>
    </source>
</evidence>
<evidence type="ECO:0000259" key="4">
    <source>
        <dbReference type="PROSITE" id="PS01124"/>
    </source>
</evidence>
<sequence>MAKALSLLHTAPERNWTIKQLAQEVGLSRSAFASHFHELVGQPPMTYLFILRMQLAKSKIEDTSTSMLDIAEQIGYKSESSFKKAFKRFFKKTPTSVRNKKKLDRDIIASCK</sequence>
<proteinExistence type="predicted"/>
<evidence type="ECO:0000256" key="2">
    <source>
        <dbReference type="ARBA" id="ARBA00023125"/>
    </source>
</evidence>
<dbReference type="InterPro" id="IPR009057">
    <property type="entry name" value="Homeodomain-like_sf"/>
</dbReference>
<comment type="caution">
    <text evidence="5">The sequence shown here is derived from an EMBL/GenBank/DDBJ whole genome shotgun (WGS) entry which is preliminary data.</text>
</comment>
<dbReference type="PANTHER" id="PTHR46796">
    <property type="entry name" value="HTH-TYPE TRANSCRIPTIONAL ACTIVATOR RHAS-RELATED"/>
    <property type="match status" value="1"/>
</dbReference>